<evidence type="ECO:0000259" key="13">
    <source>
        <dbReference type="PROSITE" id="PS50125"/>
    </source>
</evidence>
<organism evidence="14 15">
    <name type="scientific">Cichlidogyrus casuarinus</name>
    <dbReference type="NCBI Taxonomy" id="1844966"/>
    <lineage>
        <taxon>Eukaryota</taxon>
        <taxon>Metazoa</taxon>
        <taxon>Spiralia</taxon>
        <taxon>Lophotrochozoa</taxon>
        <taxon>Platyhelminthes</taxon>
        <taxon>Monogenea</taxon>
        <taxon>Monopisthocotylea</taxon>
        <taxon>Dactylogyridea</taxon>
        <taxon>Ancyrocephalidae</taxon>
        <taxon>Cichlidogyrus</taxon>
    </lineage>
</organism>
<dbReference type="GO" id="GO:0016020">
    <property type="term" value="C:membrane"/>
    <property type="evidence" value="ECO:0007669"/>
    <property type="project" value="UniProtKB-SubCell"/>
</dbReference>
<evidence type="ECO:0000256" key="7">
    <source>
        <dbReference type="ARBA" id="ARBA00022989"/>
    </source>
</evidence>
<keyword evidence="7" id="KW-1133">Transmembrane helix</keyword>
<gene>
    <name evidence="14" type="primary">GUCY1B2_1</name>
    <name evidence="14" type="ORF">Ciccas_003650</name>
</gene>
<evidence type="ECO:0000256" key="6">
    <source>
        <dbReference type="ARBA" id="ARBA00022741"/>
    </source>
</evidence>
<keyword evidence="4" id="KW-0963">Cytoplasm</keyword>
<name>A0ABD2QDS6_9PLAT</name>
<dbReference type="PANTHER" id="PTHR11920:SF335">
    <property type="entry name" value="GUANYLATE CYCLASE"/>
    <property type="match status" value="1"/>
</dbReference>
<dbReference type="Proteomes" id="UP001626550">
    <property type="component" value="Unassembled WGS sequence"/>
</dbReference>
<dbReference type="EMBL" id="JBJKFK010000344">
    <property type="protein sequence ID" value="KAL3317685.1"/>
    <property type="molecule type" value="Genomic_DNA"/>
</dbReference>
<dbReference type="Gene3D" id="3.30.70.1230">
    <property type="entry name" value="Nucleotide cyclase"/>
    <property type="match status" value="1"/>
</dbReference>
<comment type="caution">
    <text evidence="14">The sequence shown here is derived from an EMBL/GenBank/DDBJ whole genome shotgun (WGS) entry which is preliminary data.</text>
</comment>
<dbReference type="Pfam" id="PF00211">
    <property type="entry name" value="Guanylate_cyc"/>
    <property type="match status" value="1"/>
</dbReference>
<evidence type="ECO:0000256" key="10">
    <source>
        <dbReference type="ARBA" id="ARBA00023239"/>
    </source>
</evidence>
<keyword evidence="9" id="KW-0472">Membrane</keyword>
<dbReference type="GO" id="GO:0005525">
    <property type="term" value="F:GTP binding"/>
    <property type="evidence" value="ECO:0007669"/>
    <property type="project" value="UniProtKB-KW"/>
</dbReference>
<dbReference type="EC" id="4.6.1.2" evidence="3"/>
<accession>A0ABD2QDS6</accession>
<evidence type="ECO:0000256" key="1">
    <source>
        <dbReference type="ARBA" id="ARBA00004370"/>
    </source>
</evidence>
<feature type="non-terminal residue" evidence="14">
    <location>
        <position position="1"/>
    </location>
</feature>
<keyword evidence="6" id="KW-0547">Nucleotide-binding</keyword>
<dbReference type="SMART" id="SM00044">
    <property type="entry name" value="CYCc"/>
    <property type="match status" value="1"/>
</dbReference>
<keyword evidence="10 12" id="KW-0456">Lyase</keyword>
<proteinExistence type="inferred from homology"/>
<evidence type="ECO:0000256" key="11">
    <source>
        <dbReference type="ARBA" id="ARBA00023293"/>
    </source>
</evidence>
<keyword evidence="5" id="KW-0812">Transmembrane</keyword>
<keyword evidence="11" id="KW-0141">cGMP biosynthesis</keyword>
<evidence type="ECO:0000256" key="5">
    <source>
        <dbReference type="ARBA" id="ARBA00022692"/>
    </source>
</evidence>
<evidence type="ECO:0000256" key="12">
    <source>
        <dbReference type="RuleBase" id="RU000405"/>
    </source>
</evidence>
<dbReference type="PROSITE" id="PS00452">
    <property type="entry name" value="GUANYLATE_CYCLASE_1"/>
    <property type="match status" value="1"/>
</dbReference>
<evidence type="ECO:0000256" key="4">
    <source>
        <dbReference type="ARBA" id="ARBA00022490"/>
    </source>
</evidence>
<keyword evidence="15" id="KW-1185">Reference proteome</keyword>
<dbReference type="InterPro" id="IPR018297">
    <property type="entry name" value="A/G_cyclase_CS"/>
</dbReference>
<evidence type="ECO:0000256" key="3">
    <source>
        <dbReference type="ARBA" id="ARBA00012202"/>
    </source>
</evidence>
<evidence type="ECO:0000256" key="2">
    <source>
        <dbReference type="ARBA" id="ARBA00004496"/>
    </source>
</evidence>
<evidence type="ECO:0000256" key="8">
    <source>
        <dbReference type="ARBA" id="ARBA00023134"/>
    </source>
</evidence>
<dbReference type="InterPro" id="IPR001054">
    <property type="entry name" value="A/G_cyclase"/>
</dbReference>
<dbReference type="PROSITE" id="PS50125">
    <property type="entry name" value="GUANYLATE_CYCLASE_2"/>
    <property type="match status" value="1"/>
</dbReference>
<protein>
    <recommendedName>
        <fullName evidence="3">guanylate cyclase</fullName>
        <ecNumber evidence="3">4.6.1.2</ecNumber>
    </recommendedName>
</protein>
<keyword evidence="8" id="KW-0342">GTP-binding</keyword>
<dbReference type="InterPro" id="IPR029787">
    <property type="entry name" value="Nucleotide_cyclase"/>
</dbReference>
<dbReference type="GO" id="GO:0004383">
    <property type="term" value="F:guanylate cyclase activity"/>
    <property type="evidence" value="ECO:0007669"/>
    <property type="project" value="UniProtKB-EC"/>
</dbReference>
<dbReference type="CDD" id="cd07302">
    <property type="entry name" value="CHD"/>
    <property type="match status" value="1"/>
</dbReference>
<sequence length="238" mass="25932">KFKCCTILFSDIVTFTNIASQCSPMQVVNMLNSLYSLFDKACARTTAYKTIGDAYMVVGGVPEPDDRHAEIIAEQAMLMMIQASEVCSPATGKPLQIRVGMHSGPVVTGVVGERMPRYCLFGDTVNVASRMESHSIPGHIHCSNTTYELLKSSKYEFVPRGPTEIKGKGVMQTYFLKSDGETVLDCNVGDISTPQLEAIPNGNAATEQVNVTCGEKLRFNWFGDHDPGNTTSKTCIIS</sequence>
<dbReference type="AlphaFoldDB" id="A0ABD2QDS6"/>
<dbReference type="FunFam" id="3.30.70.1230:FF:000007">
    <property type="entry name" value="Guanylate cyclase soluble subunit alpha-3"/>
    <property type="match status" value="1"/>
</dbReference>
<dbReference type="GO" id="GO:0005737">
    <property type="term" value="C:cytoplasm"/>
    <property type="evidence" value="ECO:0007669"/>
    <property type="project" value="UniProtKB-SubCell"/>
</dbReference>
<comment type="subcellular location">
    <subcellularLocation>
        <location evidence="2">Cytoplasm</location>
    </subcellularLocation>
    <subcellularLocation>
        <location evidence="1">Membrane</location>
    </subcellularLocation>
</comment>
<dbReference type="InterPro" id="IPR050401">
    <property type="entry name" value="Cyclic_nucleotide_synthase"/>
</dbReference>
<evidence type="ECO:0000256" key="9">
    <source>
        <dbReference type="ARBA" id="ARBA00023136"/>
    </source>
</evidence>
<reference evidence="14 15" key="1">
    <citation type="submission" date="2024-11" db="EMBL/GenBank/DDBJ databases">
        <title>Adaptive evolution of stress response genes in parasites aligns with host niche diversity.</title>
        <authorList>
            <person name="Hahn C."/>
            <person name="Resl P."/>
        </authorList>
    </citation>
    <scope>NUCLEOTIDE SEQUENCE [LARGE SCALE GENOMIC DNA]</scope>
    <source>
        <strain evidence="14">EGGRZ-B1_66</strain>
        <tissue evidence="14">Body</tissue>
    </source>
</reference>
<dbReference type="SUPFAM" id="SSF55073">
    <property type="entry name" value="Nucleotide cyclase"/>
    <property type="match status" value="1"/>
</dbReference>
<evidence type="ECO:0000313" key="14">
    <source>
        <dbReference type="EMBL" id="KAL3317685.1"/>
    </source>
</evidence>
<comment type="similarity">
    <text evidence="12">Belongs to the adenylyl cyclase class-4/guanylyl cyclase family.</text>
</comment>
<evidence type="ECO:0000313" key="15">
    <source>
        <dbReference type="Proteomes" id="UP001626550"/>
    </source>
</evidence>
<dbReference type="PANTHER" id="PTHR11920">
    <property type="entry name" value="GUANYLYL CYCLASE"/>
    <property type="match status" value="1"/>
</dbReference>
<feature type="domain" description="Guanylate cyclase" evidence="13">
    <location>
        <begin position="6"/>
        <end position="132"/>
    </location>
</feature>